<name>M0P787_9EURY</name>
<gene>
    <name evidence="2" type="ORF">C461_13396</name>
</gene>
<comment type="caution">
    <text evidence="2">The sequence shown here is derived from an EMBL/GenBank/DDBJ whole genome shotgun (WGS) entry which is preliminary data.</text>
</comment>
<keyword evidence="3" id="KW-1185">Reference proteome</keyword>
<dbReference type="Pfam" id="PF25929">
    <property type="entry name" value="DUF7974"/>
    <property type="match status" value="1"/>
</dbReference>
<organism evidence="2 3">
    <name type="scientific">Halorubrum aidingense JCM 13560</name>
    <dbReference type="NCBI Taxonomy" id="1230454"/>
    <lineage>
        <taxon>Archaea</taxon>
        <taxon>Methanobacteriati</taxon>
        <taxon>Methanobacteriota</taxon>
        <taxon>Stenosarchaea group</taxon>
        <taxon>Halobacteria</taxon>
        <taxon>Halobacteriales</taxon>
        <taxon>Haloferacaceae</taxon>
        <taxon>Halorubrum</taxon>
    </lineage>
</organism>
<evidence type="ECO:0000259" key="1">
    <source>
        <dbReference type="Pfam" id="PF25929"/>
    </source>
</evidence>
<evidence type="ECO:0000313" key="3">
    <source>
        <dbReference type="Proteomes" id="UP000011575"/>
    </source>
</evidence>
<protein>
    <recommendedName>
        <fullName evidence="1">DUF7974 domain-containing protein</fullName>
    </recommendedName>
</protein>
<dbReference type="EMBL" id="AOJI01000032">
    <property type="protein sequence ID" value="EMA65698.1"/>
    <property type="molecule type" value="Genomic_DNA"/>
</dbReference>
<proteinExistence type="predicted"/>
<evidence type="ECO:0000313" key="2">
    <source>
        <dbReference type="EMBL" id="EMA65698.1"/>
    </source>
</evidence>
<feature type="domain" description="DUF7974" evidence="1">
    <location>
        <begin position="28"/>
        <end position="165"/>
    </location>
</feature>
<dbReference type="InterPro" id="IPR058280">
    <property type="entry name" value="DUF7974"/>
</dbReference>
<dbReference type="AlphaFoldDB" id="M0P787"/>
<dbReference type="PATRIC" id="fig|1230454.4.peg.2691"/>
<dbReference type="RefSeq" id="WP_008002046.1">
    <property type="nucleotide sequence ID" value="NZ_AOJI01000032.1"/>
</dbReference>
<dbReference type="Proteomes" id="UP000011575">
    <property type="component" value="Unassembled WGS sequence"/>
</dbReference>
<sequence length="165" mass="19032">MVKRRYGDDTDRTGFDETRNYLTDAVSRVVPQWLARRAVTIEVDTDRTTYDAGDPVEITVRIRNRLPLPVEVVTATRRRWGWRVDDVLEATDEQRYLRDEPTAVAFRAGETKTATVTWNGHFRRKGPDGLDRSVPADRGEHTISVFLPVTDPRPAHEDSMRIQIR</sequence>
<dbReference type="STRING" id="1230454.C461_13396"/>
<dbReference type="OrthoDB" id="196304at2157"/>
<accession>M0P787</accession>
<reference evidence="2 3" key="1">
    <citation type="journal article" date="2014" name="PLoS Genet.">
        <title>Phylogenetically driven sequencing of extremely halophilic archaea reveals strategies for static and dynamic osmo-response.</title>
        <authorList>
            <person name="Becker E.A."/>
            <person name="Seitzer P.M."/>
            <person name="Tritt A."/>
            <person name="Larsen D."/>
            <person name="Krusor M."/>
            <person name="Yao A.I."/>
            <person name="Wu D."/>
            <person name="Madern D."/>
            <person name="Eisen J.A."/>
            <person name="Darling A.E."/>
            <person name="Facciotti M.T."/>
        </authorList>
    </citation>
    <scope>NUCLEOTIDE SEQUENCE [LARGE SCALE GENOMIC DNA]</scope>
    <source>
        <strain evidence="2 3">JCM 13560</strain>
    </source>
</reference>